<evidence type="ECO:0000313" key="1">
    <source>
        <dbReference type="EMBL" id="GAG35618.1"/>
    </source>
</evidence>
<dbReference type="Gene3D" id="1.25.40.10">
    <property type="entry name" value="Tetratricopeptide repeat domain"/>
    <property type="match status" value="2"/>
</dbReference>
<comment type="caution">
    <text evidence="1">The sequence shown here is derived from an EMBL/GenBank/DDBJ whole genome shotgun (WGS) entry which is preliminary data.</text>
</comment>
<sequence length="245" mass="27208">MIESLQEGRIYFDEALQILIETDFRAGQCLAYWGMGLWEALLGQYGAALEDLENGLSIATEIGHRQWMAGNLSALGMVYCNLLEGEKGRQYSEQALSLSKGVGSRYWTKMAAGTLANACLLLGDPARGLAFLEEELDDQTSMHTVGNRYCWSRRAELALAQHEPALALEIVDQIIASIPGMSAESVNTSLWRLRGEILLEMGRTDEAEELLNTAILHARTIGEENIIWRLHASLGRLYRKTNCDA</sequence>
<dbReference type="AlphaFoldDB" id="X0XG55"/>
<name>X0XG55_9ZZZZ</name>
<dbReference type="SUPFAM" id="SSF48452">
    <property type="entry name" value="TPR-like"/>
    <property type="match status" value="2"/>
</dbReference>
<dbReference type="InterPro" id="IPR011990">
    <property type="entry name" value="TPR-like_helical_dom_sf"/>
</dbReference>
<gene>
    <name evidence="1" type="ORF">S01H1_70704</name>
</gene>
<dbReference type="SMART" id="SM00028">
    <property type="entry name" value="TPR"/>
    <property type="match status" value="3"/>
</dbReference>
<accession>X0XG55</accession>
<feature type="non-terminal residue" evidence="1">
    <location>
        <position position="245"/>
    </location>
</feature>
<dbReference type="EMBL" id="BARS01047030">
    <property type="protein sequence ID" value="GAG35618.1"/>
    <property type="molecule type" value="Genomic_DNA"/>
</dbReference>
<organism evidence="1">
    <name type="scientific">marine sediment metagenome</name>
    <dbReference type="NCBI Taxonomy" id="412755"/>
    <lineage>
        <taxon>unclassified sequences</taxon>
        <taxon>metagenomes</taxon>
        <taxon>ecological metagenomes</taxon>
    </lineage>
</organism>
<dbReference type="InterPro" id="IPR019734">
    <property type="entry name" value="TPR_rpt"/>
</dbReference>
<protein>
    <submittedName>
        <fullName evidence="1">Uncharacterized protein</fullName>
    </submittedName>
</protein>
<reference evidence="1" key="1">
    <citation type="journal article" date="2014" name="Front. Microbiol.">
        <title>High frequency of phylogenetically diverse reductive dehalogenase-homologous genes in deep subseafloor sedimentary metagenomes.</title>
        <authorList>
            <person name="Kawai M."/>
            <person name="Futagami T."/>
            <person name="Toyoda A."/>
            <person name="Takaki Y."/>
            <person name="Nishi S."/>
            <person name="Hori S."/>
            <person name="Arai W."/>
            <person name="Tsubouchi T."/>
            <person name="Morono Y."/>
            <person name="Uchiyama I."/>
            <person name="Ito T."/>
            <person name="Fujiyama A."/>
            <person name="Inagaki F."/>
            <person name="Takami H."/>
        </authorList>
    </citation>
    <scope>NUCLEOTIDE SEQUENCE</scope>
    <source>
        <strain evidence="1">Expedition CK06-06</strain>
    </source>
</reference>
<proteinExistence type="predicted"/>